<gene>
    <name evidence="1" type="ORF">SDC9_129944</name>
</gene>
<protein>
    <submittedName>
        <fullName evidence="1">Uncharacterized protein</fullName>
    </submittedName>
</protein>
<accession>A0A645D2B9</accession>
<organism evidence="1">
    <name type="scientific">bioreactor metagenome</name>
    <dbReference type="NCBI Taxonomy" id="1076179"/>
    <lineage>
        <taxon>unclassified sequences</taxon>
        <taxon>metagenomes</taxon>
        <taxon>ecological metagenomes</taxon>
    </lineage>
</organism>
<name>A0A645D2B9_9ZZZZ</name>
<dbReference type="AlphaFoldDB" id="A0A645D2B9"/>
<reference evidence="1" key="1">
    <citation type="submission" date="2019-08" db="EMBL/GenBank/DDBJ databases">
        <authorList>
            <person name="Kucharzyk K."/>
            <person name="Murdoch R.W."/>
            <person name="Higgins S."/>
            <person name="Loffler F."/>
        </authorList>
    </citation>
    <scope>NUCLEOTIDE SEQUENCE</scope>
</reference>
<comment type="caution">
    <text evidence="1">The sequence shown here is derived from an EMBL/GenBank/DDBJ whole genome shotgun (WGS) entry which is preliminary data.</text>
</comment>
<dbReference type="EMBL" id="VSSQ01031826">
    <property type="protein sequence ID" value="MPM82882.1"/>
    <property type="molecule type" value="Genomic_DNA"/>
</dbReference>
<evidence type="ECO:0000313" key="1">
    <source>
        <dbReference type="EMBL" id="MPM82882.1"/>
    </source>
</evidence>
<proteinExistence type="predicted"/>
<sequence>MITILTLSNVILTLTLIFMHKRIKQIEKGIEDIGTNIGYIQKKSQEIEVSITIGKDEILKEFSGAYKKALMVPQAIYISKDNKKESRK</sequence>